<dbReference type="Proteomes" id="UP001595685">
    <property type="component" value="Unassembled WGS sequence"/>
</dbReference>
<dbReference type="RefSeq" id="WP_340291078.1">
    <property type="nucleotide sequence ID" value="NZ_JBBEOI010000030.1"/>
</dbReference>
<evidence type="ECO:0000313" key="3">
    <source>
        <dbReference type="EMBL" id="MFC3689841.1"/>
    </source>
</evidence>
<feature type="region of interest" description="Disordered" evidence="1">
    <location>
        <begin position="181"/>
        <end position="276"/>
    </location>
</feature>
<keyword evidence="2" id="KW-1133">Transmembrane helix</keyword>
<feature type="compositionally biased region" description="Low complexity" evidence="1">
    <location>
        <begin position="265"/>
        <end position="276"/>
    </location>
</feature>
<organism evidence="3 4">
    <name type="scientific">Aquipuribacter hungaricus</name>
    <dbReference type="NCBI Taxonomy" id="545624"/>
    <lineage>
        <taxon>Bacteria</taxon>
        <taxon>Bacillati</taxon>
        <taxon>Actinomycetota</taxon>
        <taxon>Actinomycetes</taxon>
        <taxon>Micrococcales</taxon>
        <taxon>Intrasporangiaceae</taxon>
        <taxon>Aquipuribacter</taxon>
    </lineage>
</organism>
<name>A0ABV7WLE8_9MICO</name>
<evidence type="ECO:0008006" key="5">
    <source>
        <dbReference type="Google" id="ProtNLM"/>
    </source>
</evidence>
<sequence>MDTTTTTVVVVVAVVALLLVVGVVAVVVRRRREREQRERLRQRFGSEYDRAVAGGDPRGAEARLARAARERDKLDVRPLDPASRRRRRAQWRAVQADFVEVPVEAVDAAHELVTEVMAERGYPTADSEQALTLLAADHAETVEHYRTAEQHRSRFRDGEGSTEDLRRAFVEYRSLFDVLVQEGAERGGPTDDDEDDDGSLRPDGTPMTADDYVRAAQQRLGAVSASGSGSASGQGEDDVEAVDIREDVREHLDGRPPRRAGADDGGATAARPVDAG</sequence>
<accession>A0ABV7WLE8</accession>
<keyword evidence="4" id="KW-1185">Reference proteome</keyword>
<feature type="transmembrane region" description="Helical" evidence="2">
    <location>
        <begin position="6"/>
        <end position="28"/>
    </location>
</feature>
<keyword evidence="2" id="KW-0472">Membrane</keyword>
<evidence type="ECO:0000256" key="1">
    <source>
        <dbReference type="SAM" id="MobiDB-lite"/>
    </source>
</evidence>
<proteinExistence type="predicted"/>
<reference evidence="4" key="1">
    <citation type="journal article" date="2019" name="Int. J. Syst. Evol. Microbiol.">
        <title>The Global Catalogue of Microorganisms (GCM) 10K type strain sequencing project: providing services to taxonomists for standard genome sequencing and annotation.</title>
        <authorList>
            <consortium name="The Broad Institute Genomics Platform"/>
            <consortium name="The Broad Institute Genome Sequencing Center for Infectious Disease"/>
            <person name="Wu L."/>
            <person name="Ma J."/>
        </authorList>
    </citation>
    <scope>NUCLEOTIDE SEQUENCE [LARGE SCALE GENOMIC DNA]</scope>
    <source>
        <strain evidence="4">NCAIM B.02333</strain>
    </source>
</reference>
<keyword evidence="2" id="KW-0812">Transmembrane</keyword>
<feature type="compositionally biased region" description="Low complexity" evidence="1">
    <location>
        <begin position="221"/>
        <end position="234"/>
    </location>
</feature>
<evidence type="ECO:0000313" key="4">
    <source>
        <dbReference type="Proteomes" id="UP001595685"/>
    </source>
</evidence>
<evidence type="ECO:0000256" key="2">
    <source>
        <dbReference type="SAM" id="Phobius"/>
    </source>
</evidence>
<feature type="compositionally biased region" description="Basic and acidic residues" evidence="1">
    <location>
        <begin position="242"/>
        <end position="262"/>
    </location>
</feature>
<protein>
    <recommendedName>
        <fullName evidence="5">Secreted protein</fullName>
    </recommendedName>
</protein>
<comment type="caution">
    <text evidence="3">The sequence shown here is derived from an EMBL/GenBank/DDBJ whole genome shotgun (WGS) entry which is preliminary data.</text>
</comment>
<gene>
    <name evidence="3" type="ORF">ACFOLH_15940</name>
</gene>
<dbReference type="EMBL" id="JBHRWW010000013">
    <property type="protein sequence ID" value="MFC3689841.1"/>
    <property type="molecule type" value="Genomic_DNA"/>
</dbReference>